<proteinExistence type="predicted"/>
<dbReference type="EMBL" id="CP024985">
    <property type="protein sequence ID" value="ATZ28327.1"/>
    <property type="molecule type" value="Genomic_DNA"/>
</dbReference>
<sequence length="66" mass="7383">MAPAAATADGLATSTTSQPLEWPELRWTTEDAVQRRTRGMPRPIHAMISRWISLFPPPKVKITALR</sequence>
<keyword evidence="3" id="KW-1185">Reference proteome</keyword>
<accession>A0A2K8PNK4</accession>
<evidence type="ECO:0000313" key="3">
    <source>
        <dbReference type="Proteomes" id="UP000231791"/>
    </source>
</evidence>
<reference evidence="2 3" key="1">
    <citation type="submission" date="2017-11" db="EMBL/GenBank/DDBJ databases">
        <title>Complete genome sequence of Streptomyces lavendulae subsp. lavendulae CCM 3239 (formerly 'Streptomyces aureofaciens CCM 3239'), the producer of the angucycline-type antibiotic auricin.</title>
        <authorList>
            <person name="Busche T."/>
            <person name="Novakova R."/>
            <person name="Al'Dilaimi A."/>
            <person name="Homerova D."/>
            <person name="Feckova L."/>
            <person name="Rezuchova B."/>
            <person name="Mingyar E."/>
            <person name="Csolleiova D."/>
            <person name="Bekeova C."/>
            <person name="Winkler A."/>
            <person name="Sevcikova B."/>
            <person name="Kalinowski J."/>
            <person name="Kormanec J."/>
            <person name="Ruckert C."/>
        </authorList>
    </citation>
    <scope>NUCLEOTIDE SEQUENCE [LARGE SCALE GENOMIC DNA]</scope>
    <source>
        <strain evidence="2 3">CCM 3239</strain>
    </source>
</reference>
<dbReference type="Proteomes" id="UP000231791">
    <property type="component" value="Chromosome"/>
</dbReference>
<feature type="region of interest" description="Disordered" evidence="1">
    <location>
        <begin position="1"/>
        <end position="21"/>
    </location>
</feature>
<dbReference type="KEGG" id="slx:SLAV_32775"/>
<name>A0A2K8PNK4_STRLA</name>
<evidence type="ECO:0000313" key="2">
    <source>
        <dbReference type="EMBL" id="ATZ28327.1"/>
    </source>
</evidence>
<organism evidence="2 3">
    <name type="scientific">Streptomyces lavendulae subsp. lavendulae</name>
    <dbReference type="NCBI Taxonomy" id="58340"/>
    <lineage>
        <taxon>Bacteria</taxon>
        <taxon>Bacillati</taxon>
        <taxon>Actinomycetota</taxon>
        <taxon>Actinomycetes</taxon>
        <taxon>Kitasatosporales</taxon>
        <taxon>Streptomycetaceae</taxon>
        <taxon>Streptomyces</taxon>
    </lineage>
</organism>
<evidence type="ECO:0000256" key="1">
    <source>
        <dbReference type="SAM" id="MobiDB-lite"/>
    </source>
</evidence>
<dbReference type="AlphaFoldDB" id="A0A2K8PNK4"/>
<protein>
    <submittedName>
        <fullName evidence="2">Uncharacterized protein</fullName>
    </submittedName>
</protein>
<gene>
    <name evidence="2" type="ORF">SLAV_32775</name>
</gene>
<feature type="compositionally biased region" description="Low complexity" evidence="1">
    <location>
        <begin position="1"/>
        <end position="16"/>
    </location>
</feature>